<evidence type="ECO:0000313" key="3">
    <source>
        <dbReference type="Proteomes" id="UP001203297"/>
    </source>
</evidence>
<gene>
    <name evidence="2" type="ORF">B0F90DRAFT_687304</name>
</gene>
<evidence type="ECO:0000256" key="1">
    <source>
        <dbReference type="SAM" id="MobiDB-lite"/>
    </source>
</evidence>
<accession>A0AAD4M3W9</accession>
<dbReference type="AlphaFoldDB" id="A0AAD4M3W9"/>
<feature type="compositionally biased region" description="Pro residues" evidence="1">
    <location>
        <begin position="12"/>
        <end position="21"/>
    </location>
</feature>
<reference evidence="2" key="1">
    <citation type="journal article" date="2022" name="New Phytol.">
        <title>Evolutionary transition to the ectomycorrhizal habit in the genomes of a hyperdiverse lineage of mushroom-forming fungi.</title>
        <authorList>
            <person name="Looney B."/>
            <person name="Miyauchi S."/>
            <person name="Morin E."/>
            <person name="Drula E."/>
            <person name="Courty P.E."/>
            <person name="Kohler A."/>
            <person name="Kuo A."/>
            <person name="LaButti K."/>
            <person name="Pangilinan J."/>
            <person name="Lipzen A."/>
            <person name="Riley R."/>
            <person name="Andreopoulos W."/>
            <person name="He G."/>
            <person name="Johnson J."/>
            <person name="Nolan M."/>
            <person name="Tritt A."/>
            <person name="Barry K.W."/>
            <person name="Grigoriev I.V."/>
            <person name="Nagy L.G."/>
            <person name="Hibbett D."/>
            <person name="Henrissat B."/>
            <person name="Matheny P.B."/>
            <person name="Labbe J."/>
            <person name="Martin F.M."/>
        </authorList>
    </citation>
    <scope>NUCLEOTIDE SEQUENCE</scope>
    <source>
        <strain evidence="2">BPL690</strain>
    </source>
</reference>
<feature type="compositionally biased region" description="Basic residues" evidence="1">
    <location>
        <begin position="94"/>
        <end position="110"/>
    </location>
</feature>
<feature type="region of interest" description="Disordered" evidence="1">
    <location>
        <begin position="70"/>
        <end position="116"/>
    </location>
</feature>
<sequence>MRVQADGFREPVAPPFVPPLSYPNELRPEDRFAAHPSLPLRPSSPSLNPGLSGRNRFSERGFAGLPQIRYTDPQAGRASPLIPNTNQQGYPLARSKRKRRGGVNRKKRGVFHPQGGLSRDALVTRMQRHSLRAAQEGLLYLLFLFLRKSSKHLRTRSFQQH</sequence>
<evidence type="ECO:0000313" key="2">
    <source>
        <dbReference type="EMBL" id="KAI0298714.1"/>
    </source>
</evidence>
<keyword evidence="3" id="KW-1185">Reference proteome</keyword>
<dbReference type="EMBL" id="WTXG01000027">
    <property type="protein sequence ID" value="KAI0298714.1"/>
    <property type="molecule type" value="Genomic_DNA"/>
</dbReference>
<comment type="caution">
    <text evidence="2">The sequence shown here is derived from an EMBL/GenBank/DDBJ whole genome shotgun (WGS) entry which is preliminary data.</text>
</comment>
<feature type="region of interest" description="Disordered" evidence="1">
    <location>
        <begin position="1"/>
        <end position="58"/>
    </location>
</feature>
<feature type="compositionally biased region" description="Low complexity" evidence="1">
    <location>
        <begin position="36"/>
        <end position="54"/>
    </location>
</feature>
<name>A0AAD4M3W9_9AGAM</name>
<organism evidence="2 3">
    <name type="scientific">Multifurca ochricompacta</name>
    <dbReference type="NCBI Taxonomy" id="376703"/>
    <lineage>
        <taxon>Eukaryota</taxon>
        <taxon>Fungi</taxon>
        <taxon>Dikarya</taxon>
        <taxon>Basidiomycota</taxon>
        <taxon>Agaricomycotina</taxon>
        <taxon>Agaricomycetes</taxon>
        <taxon>Russulales</taxon>
        <taxon>Russulaceae</taxon>
        <taxon>Multifurca</taxon>
    </lineage>
</organism>
<protein>
    <submittedName>
        <fullName evidence="2">Uncharacterized protein</fullName>
    </submittedName>
</protein>
<dbReference type="Proteomes" id="UP001203297">
    <property type="component" value="Unassembled WGS sequence"/>
</dbReference>
<proteinExistence type="predicted"/>